<feature type="region of interest" description="Disordered" evidence="1">
    <location>
        <begin position="230"/>
        <end position="301"/>
    </location>
</feature>
<evidence type="ECO:0000313" key="3">
    <source>
        <dbReference type="Proteomes" id="UP001632037"/>
    </source>
</evidence>
<feature type="compositionally biased region" description="Acidic residues" evidence="1">
    <location>
        <begin position="178"/>
        <end position="187"/>
    </location>
</feature>
<proteinExistence type="predicted"/>
<reference evidence="2 3" key="1">
    <citation type="submission" date="2024-09" db="EMBL/GenBank/DDBJ databases">
        <title>Genome sequencing and assembly of Phytophthora oleae, isolate VK10A, causative agent of rot of olive drupes.</title>
        <authorList>
            <person name="Conti Taguali S."/>
            <person name="Riolo M."/>
            <person name="La Spada F."/>
            <person name="Cacciola S.O."/>
            <person name="Dionisio G."/>
        </authorList>
    </citation>
    <scope>NUCLEOTIDE SEQUENCE [LARGE SCALE GENOMIC DNA]</scope>
    <source>
        <strain evidence="2 3">VK10A</strain>
    </source>
</reference>
<protein>
    <submittedName>
        <fullName evidence="2">Uncharacterized protein</fullName>
    </submittedName>
</protein>
<comment type="caution">
    <text evidence="2">The sequence shown here is derived from an EMBL/GenBank/DDBJ whole genome shotgun (WGS) entry which is preliminary data.</text>
</comment>
<dbReference type="EMBL" id="JBIMZQ010000008">
    <property type="protein sequence ID" value="KAL3669940.1"/>
    <property type="molecule type" value="Genomic_DNA"/>
</dbReference>
<evidence type="ECO:0000313" key="2">
    <source>
        <dbReference type="EMBL" id="KAL3669940.1"/>
    </source>
</evidence>
<accession>A0ABD3FW25</accession>
<dbReference type="AlphaFoldDB" id="A0ABD3FW25"/>
<organism evidence="2 3">
    <name type="scientific">Phytophthora oleae</name>
    <dbReference type="NCBI Taxonomy" id="2107226"/>
    <lineage>
        <taxon>Eukaryota</taxon>
        <taxon>Sar</taxon>
        <taxon>Stramenopiles</taxon>
        <taxon>Oomycota</taxon>
        <taxon>Peronosporomycetes</taxon>
        <taxon>Peronosporales</taxon>
        <taxon>Peronosporaceae</taxon>
        <taxon>Phytophthora</taxon>
    </lineage>
</organism>
<feature type="compositionally biased region" description="Polar residues" evidence="1">
    <location>
        <begin position="240"/>
        <end position="249"/>
    </location>
</feature>
<feature type="compositionally biased region" description="Basic and acidic residues" evidence="1">
    <location>
        <begin position="278"/>
        <end position="296"/>
    </location>
</feature>
<dbReference type="Proteomes" id="UP001632037">
    <property type="component" value="Unassembled WGS sequence"/>
</dbReference>
<feature type="region of interest" description="Disordered" evidence="1">
    <location>
        <begin position="159"/>
        <end position="195"/>
    </location>
</feature>
<sequence>MSDNSDPATPSNVHLSRDDYRIIVTWMEVPANFQTINGKTDKTSSGEKPKVKKKDAFKALARHLIKRTSNPSLQVLSGRNMQQRWRTYLQRFNKTLKASKTGLELSRVDARKGILSVPEKLEVMCPQFSRMKVLFGENFSLLTEKPNARASATIELGAPFSLNQEDHRDEKSCNSGDSDSDSDEDCSDVGATSAEFGENGGVASAIATQAQVAPSSSASTDRLTMNELLTPEPSKEPSASPRQETMTSAQERHSPSRQQWSGAKRTPSSSNSHSKRQKNADTERKTQRQTVHEAHHSLSAASAKDDYRYLVQKLEEEKRQWNEKIEVEKALWEADFDFRQRELEDLRAEREEETRRWDEKHKAEKLQREAEAEYRRLELDEQRAKRQHELLLELLRQKKSVEYISTFMGKFG</sequence>
<keyword evidence="3" id="KW-1185">Reference proteome</keyword>
<name>A0ABD3FW25_9STRA</name>
<evidence type="ECO:0000256" key="1">
    <source>
        <dbReference type="SAM" id="MobiDB-lite"/>
    </source>
</evidence>
<feature type="compositionally biased region" description="Polar residues" evidence="1">
    <location>
        <begin position="256"/>
        <end position="272"/>
    </location>
</feature>
<gene>
    <name evidence="2" type="ORF">V7S43_005314</name>
</gene>